<gene>
    <name evidence="1" type="primary">Contig19737.g20939</name>
    <name evidence="1" type="ORF">STYLEM_7132</name>
</gene>
<dbReference type="Pfam" id="PF03645">
    <property type="entry name" value="Tctex-1"/>
    <property type="match status" value="1"/>
</dbReference>
<reference evidence="1 2" key="1">
    <citation type="submission" date="2014-06" db="EMBL/GenBank/DDBJ databases">
        <authorList>
            <person name="Swart Estienne"/>
        </authorList>
    </citation>
    <scope>NUCLEOTIDE SEQUENCE [LARGE SCALE GENOMIC DNA]</scope>
    <source>
        <strain evidence="1 2">130c</strain>
    </source>
</reference>
<dbReference type="AlphaFoldDB" id="A0A078A7D5"/>
<dbReference type="InterPro" id="IPR005334">
    <property type="entry name" value="Tctex-1-like"/>
</dbReference>
<sequence>MQKTEYQKKRMFSTYQDAIKVHAENVVESFINSKEGKIEYEPTEAQKWTKTLATDITNSIQGQPKLLDQTKFKLKVDVMILDRDSVGFHMSSSCLWDNDADGSINFQKETESYYIIVSIFGFFRH</sequence>
<dbReference type="PANTHER" id="PTHR21255">
    <property type="entry name" value="T-COMPLEX-ASSOCIATED-TESTIS-EXPRESSED 1/ DYNEIN LIGHT CHAIN"/>
    <property type="match status" value="1"/>
</dbReference>
<dbReference type="Proteomes" id="UP000039865">
    <property type="component" value="Unassembled WGS sequence"/>
</dbReference>
<dbReference type="EMBL" id="CCKQ01006820">
    <property type="protein sequence ID" value="CDW78159.1"/>
    <property type="molecule type" value="Genomic_DNA"/>
</dbReference>
<protein>
    <recommendedName>
        <fullName evidence="3">Dynein light chain</fullName>
    </recommendedName>
</protein>
<keyword evidence="2" id="KW-1185">Reference proteome</keyword>
<dbReference type="OrthoDB" id="305441at2759"/>
<evidence type="ECO:0000313" key="1">
    <source>
        <dbReference type="EMBL" id="CDW78159.1"/>
    </source>
</evidence>
<dbReference type="Gene3D" id="3.30.1140.40">
    <property type="entry name" value="Tctex-1"/>
    <property type="match status" value="1"/>
</dbReference>
<accession>A0A078A7D5</accession>
<name>A0A078A7D5_STYLE</name>
<evidence type="ECO:0000313" key="2">
    <source>
        <dbReference type="Proteomes" id="UP000039865"/>
    </source>
</evidence>
<dbReference type="InterPro" id="IPR038586">
    <property type="entry name" value="Tctex-1-like_sf"/>
</dbReference>
<dbReference type="GO" id="GO:0005737">
    <property type="term" value="C:cytoplasm"/>
    <property type="evidence" value="ECO:0007669"/>
    <property type="project" value="TreeGrafter"/>
</dbReference>
<dbReference type="CDD" id="cd21455">
    <property type="entry name" value="DLC-like_DYNLT1_DYNLT3"/>
    <property type="match status" value="1"/>
</dbReference>
<dbReference type="GO" id="GO:0005868">
    <property type="term" value="C:cytoplasmic dynein complex"/>
    <property type="evidence" value="ECO:0007669"/>
    <property type="project" value="TreeGrafter"/>
</dbReference>
<organism evidence="1 2">
    <name type="scientific">Stylonychia lemnae</name>
    <name type="common">Ciliate</name>
    <dbReference type="NCBI Taxonomy" id="5949"/>
    <lineage>
        <taxon>Eukaryota</taxon>
        <taxon>Sar</taxon>
        <taxon>Alveolata</taxon>
        <taxon>Ciliophora</taxon>
        <taxon>Intramacronucleata</taxon>
        <taxon>Spirotrichea</taxon>
        <taxon>Stichotrichia</taxon>
        <taxon>Sporadotrichida</taxon>
        <taxon>Oxytrichidae</taxon>
        <taxon>Stylonychinae</taxon>
        <taxon>Stylonychia</taxon>
    </lineage>
</organism>
<dbReference type="InParanoid" id="A0A078A7D5"/>
<proteinExistence type="predicted"/>
<dbReference type="GO" id="GO:0045505">
    <property type="term" value="F:dynein intermediate chain binding"/>
    <property type="evidence" value="ECO:0007669"/>
    <property type="project" value="TreeGrafter"/>
</dbReference>
<dbReference type="GO" id="GO:0007018">
    <property type="term" value="P:microtubule-based movement"/>
    <property type="evidence" value="ECO:0007669"/>
    <property type="project" value="TreeGrafter"/>
</dbReference>
<evidence type="ECO:0008006" key="3">
    <source>
        <dbReference type="Google" id="ProtNLM"/>
    </source>
</evidence>